<evidence type="ECO:0000313" key="2">
    <source>
        <dbReference type="Proteomes" id="UP001292252"/>
    </source>
</evidence>
<evidence type="ECO:0000313" key="1">
    <source>
        <dbReference type="EMBL" id="MDZ5480402.1"/>
    </source>
</evidence>
<dbReference type="RefSeq" id="WP_322471522.1">
    <property type="nucleotide sequence ID" value="NZ_JAXOTW010000031.1"/>
</dbReference>
<gene>
    <name evidence="1" type="ORF">U2F49_30130</name>
</gene>
<dbReference type="EMBL" id="JAXOTW010000031">
    <property type="protein sequence ID" value="MDZ5480402.1"/>
    <property type="molecule type" value="Genomic_DNA"/>
</dbReference>
<dbReference type="InterPro" id="IPR020250">
    <property type="entry name" value="Plasmid_pXO2-72"/>
</dbReference>
<keyword evidence="1" id="KW-0238">DNA-binding</keyword>
<reference evidence="1" key="1">
    <citation type="submission" date="2023-12" db="EMBL/GenBank/DDBJ databases">
        <title>Genome sequence of Bacillus thuringiensis strain SS10.</title>
        <authorList>
            <person name="Rouis S."/>
        </authorList>
    </citation>
    <scope>NUCLEOTIDE SEQUENCE</scope>
    <source>
        <strain evidence="1">SS10</strain>
    </source>
</reference>
<sequence>MKEIDKYMTVNEAAERFNIPVETIKNRLKPSIKSFSAQLEQMIEEGLIKSYLKKDGKRKEWIISVDAMNIWFPERVIK</sequence>
<proteinExistence type="predicted"/>
<organism evidence="1 2">
    <name type="scientific">Bacillus thuringiensis</name>
    <dbReference type="NCBI Taxonomy" id="1428"/>
    <lineage>
        <taxon>Bacteria</taxon>
        <taxon>Bacillati</taxon>
        <taxon>Bacillota</taxon>
        <taxon>Bacilli</taxon>
        <taxon>Bacillales</taxon>
        <taxon>Bacillaceae</taxon>
        <taxon>Bacillus</taxon>
        <taxon>Bacillus cereus group</taxon>
    </lineage>
</organism>
<dbReference type="AlphaFoldDB" id="A0AAW9JFB7"/>
<name>A0AAW9JFB7_BACTU</name>
<accession>A0AAW9JFB7</accession>
<comment type="caution">
    <text evidence="1">The sequence shown here is derived from an EMBL/GenBank/DDBJ whole genome shotgun (WGS) entry which is preliminary data.</text>
</comment>
<dbReference type="Pfam" id="PF17443">
    <property type="entry name" value="pXO2-72"/>
    <property type="match status" value="1"/>
</dbReference>
<dbReference type="Proteomes" id="UP001292252">
    <property type="component" value="Unassembled WGS sequence"/>
</dbReference>
<dbReference type="GO" id="GO:0003677">
    <property type="term" value="F:DNA binding"/>
    <property type="evidence" value="ECO:0007669"/>
    <property type="project" value="UniProtKB-KW"/>
</dbReference>
<protein>
    <submittedName>
        <fullName evidence="1">DNA-binding protein</fullName>
    </submittedName>
</protein>